<gene>
    <name evidence="2" type="ORF">NGAL_HAMBI1145_19760</name>
</gene>
<dbReference type="PROSITE" id="PS51257">
    <property type="entry name" value="PROKAR_LIPOPROTEIN"/>
    <property type="match status" value="1"/>
</dbReference>
<evidence type="ECO:0000313" key="3">
    <source>
        <dbReference type="Proteomes" id="UP000046176"/>
    </source>
</evidence>
<dbReference type="Proteomes" id="UP000046176">
    <property type="component" value="Unassembled WGS sequence"/>
</dbReference>
<dbReference type="AlphaFoldDB" id="A0A0T7FFB7"/>
<dbReference type="RefSeq" id="WP_172745519.1">
    <property type="nucleotide sequence ID" value="NZ_CCRH01000004.1"/>
</dbReference>
<feature type="transmembrane region" description="Helical" evidence="1">
    <location>
        <begin position="20"/>
        <end position="37"/>
    </location>
</feature>
<name>A0A0T7FFB7_NEOGA</name>
<dbReference type="EMBL" id="CCRH01000004">
    <property type="protein sequence ID" value="CDZ33722.1"/>
    <property type="molecule type" value="Genomic_DNA"/>
</dbReference>
<sequence>MKGNYIPEIVVLTDTVPVLTSMPASMICFGLAGCLACRNKTQRMNPRSLLHSTKKKA</sequence>
<evidence type="ECO:0000313" key="2">
    <source>
        <dbReference type="EMBL" id="CDZ33722.1"/>
    </source>
</evidence>
<reference evidence="2 3" key="1">
    <citation type="submission" date="2014-08" db="EMBL/GenBank/DDBJ databases">
        <authorList>
            <person name="Chen Y.-H."/>
        </authorList>
    </citation>
    <scope>NUCLEOTIDE SEQUENCE [LARGE SCALE GENOMIC DNA]</scope>
</reference>
<protein>
    <submittedName>
        <fullName evidence="2">Uncharacterized protein</fullName>
    </submittedName>
</protein>
<proteinExistence type="predicted"/>
<keyword evidence="1" id="KW-0812">Transmembrane</keyword>
<keyword evidence="1" id="KW-0472">Membrane</keyword>
<accession>A0A0T7FFB7</accession>
<evidence type="ECO:0000256" key="1">
    <source>
        <dbReference type="SAM" id="Phobius"/>
    </source>
</evidence>
<keyword evidence="1" id="KW-1133">Transmembrane helix</keyword>
<organism evidence="2 3">
    <name type="scientific">Neorhizobium galegae bv. officinalis</name>
    <dbReference type="NCBI Taxonomy" id="323656"/>
    <lineage>
        <taxon>Bacteria</taxon>
        <taxon>Pseudomonadati</taxon>
        <taxon>Pseudomonadota</taxon>
        <taxon>Alphaproteobacteria</taxon>
        <taxon>Hyphomicrobiales</taxon>
        <taxon>Rhizobiaceae</taxon>
        <taxon>Rhizobium/Agrobacterium group</taxon>
        <taxon>Neorhizobium</taxon>
    </lineage>
</organism>